<protein>
    <submittedName>
        <fullName evidence="1">Uncharacterized protein</fullName>
    </submittedName>
</protein>
<evidence type="ECO:0000313" key="2">
    <source>
        <dbReference type="Proteomes" id="UP000007266"/>
    </source>
</evidence>
<dbReference type="AlphaFoldDB" id="D6WNI3"/>
<sequence>MSSDWFLWVFGDLSPGRVVAPLAHFAGILRERLPQRCNLAEKSNRSIKLLIRLCHLLARSYRRFEEAQCDMPIEIYDYGSEEHKTIVVGTDSIVTGGGSLKSCHAVGHGSLLQRGSNRDSSQRKQREIYRGTTNKDASLKFRSFVRPTDLSATQRGARNLNKCYLI</sequence>
<dbReference type="HOGENOM" id="CLU_1604862_0_0_1"/>
<proteinExistence type="predicted"/>
<organism evidence="1 2">
    <name type="scientific">Tribolium castaneum</name>
    <name type="common">Red flour beetle</name>
    <dbReference type="NCBI Taxonomy" id="7070"/>
    <lineage>
        <taxon>Eukaryota</taxon>
        <taxon>Metazoa</taxon>
        <taxon>Ecdysozoa</taxon>
        <taxon>Arthropoda</taxon>
        <taxon>Hexapoda</taxon>
        <taxon>Insecta</taxon>
        <taxon>Pterygota</taxon>
        <taxon>Neoptera</taxon>
        <taxon>Endopterygota</taxon>
        <taxon>Coleoptera</taxon>
        <taxon>Polyphaga</taxon>
        <taxon>Cucujiformia</taxon>
        <taxon>Tenebrionidae</taxon>
        <taxon>Tenebrionidae incertae sedis</taxon>
        <taxon>Tribolium</taxon>
    </lineage>
</organism>
<dbReference type="Proteomes" id="UP000007266">
    <property type="component" value="Linkage group 5"/>
</dbReference>
<dbReference type="EMBL" id="KQ971343">
    <property type="protein sequence ID" value="EFA04373.1"/>
    <property type="molecule type" value="Genomic_DNA"/>
</dbReference>
<reference evidence="1 2" key="2">
    <citation type="journal article" date="2010" name="Nucleic Acids Res.">
        <title>BeetleBase in 2010: revisions to provide comprehensive genomic information for Tribolium castaneum.</title>
        <authorList>
            <person name="Kim H.S."/>
            <person name="Murphy T."/>
            <person name="Xia J."/>
            <person name="Caragea D."/>
            <person name="Park Y."/>
            <person name="Beeman R.W."/>
            <person name="Lorenzen M.D."/>
            <person name="Butcher S."/>
            <person name="Manak J.R."/>
            <person name="Brown S.J."/>
        </authorList>
    </citation>
    <scope>GENOME REANNOTATION</scope>
    <source>
        <strain evidence="1 2">Georgia GA2</strain>
    </source>
</reference>
<dbReference type="InParanoid" id="D6WNI3"/>
<reference evidence="1 2" key="1">
    <citation type="journal article" date="2008" name="Nature">
        <title>The genome of the model beetle and pest Tribolium castaneum.</title>
        <authorList>
            <consortium name="Tribolium Genome Sequencing Consortium"/>
            <person name="Richards S."/>
            <person name="Gibbs R.A."/>
            <person name="Weinstock G.M."/>
            <person name="Brown S.J."/>
            <person name="Denell R."/>
            <person name="Beeman R.W."/>
            <person name="Gibbs R."/>
            <person name="Beeman R.W."/>
            <person name="Brown S.J."/>
            <person name="Bucher G."/>
            <person name="Friedrich M."/>
            <person name="Grimmelikhuijzen C.J."/>
            <person name="Klingler M."/>
            <person name="Lorenzen M."/>
            <person name="Richards S."/>
            <person name="Roth S."/>
            <person name="Schroder R."/>
            <person name="Tautz D."/>
            <person name="Zdobnov E.M."/>
            <person name="Muzny D."/>
            <person name="Gibbs R.A."/>
            <person name="Weinstock G.M."/>
            <person name="Attaway T."/>
            <person name="Bell S."/>
            <person name="Buhay C.J."/>
            <person name="Chandrabose M.N."/>
            <person name="Chavez D."/>
            <person name="Clerk-Blankenburg K.P."/>
            <person name="Cree A."/>
            <person name="Dao M."/>
            <person name="Davis C."/>
            <person name="Chacko J."/>
            <person name="Dinh H."/>
            <person name="Dugan-Rocha S."/>
            <person name="Fowler G."/>
            <person name="Garner T.T."/>
            <person name="Garnes J."/>
            <person name="Gnirke A."/>
            <person name="Hawes A."/>
            <person name="Hernandez J."/>
            <person name="Hines S."/>
            <person name="Holder M."/>
            <person name="Hume J."/>
            <person name="Jhangiani S.N."/>
            <person name="Joshi V."/>
            <person name="Khan Z.M."/>
            <person name="Jackson L."/>
            <person name="Kovar C."/>
            <person name="Kowis A."/>
            <person name="Lee S."/>
            <person name="Lewis L.R."/>
            <person name="Margolis J."/>
            <person name="Morgan M."/>
            <person name="Nazareth L.V."/>
            <person name="Nguyen N."/>
            <person name="Okwuonu G."/>
            <person name="Parker D."/>
            <person name="Richards S."/>
            <person name="Ruiz S.J."/>
            <person name="Santibanez J."/>
            <person name="Savard J."/>
            <person name="Scherer S.E."/>
            <person name="Schneider B."/>
            <person name="Sodergren E."/>
            <person name="Tautz D."/>
            <person name="Vattahil S."/>
            <person name="Villasana D."/>
            <person name="White C.S."/>
            <person name="Wright R."/>
            <person name="Park Y."/>
            <person name="Beeman R.W."/>
            <person name="Lord J."/>
            <person name="Oppert B."/>
            <person name="Lorenzen M."/>
            <person name="Brown S."/>
            <person name="Wang L."/>
            <person name="Savard J."/>
            <person name="Tautz D."/>
            <person name="Richards S."/>
            <person name="Weinstock G."/>
            <person name="Gibbs R.A."/>
            <person name="Liu Y."/>
            <person name="Worley K."/>
            <person name="Weinstock G."/>
            <person name="Elsik C.G."/>
            <person name="Reese J.T."/>
            <person name="Elhaik E."/>
            <person name="Landan G."/>
            <person name="Graur D."/>
            <person name="Arensburger P."/>
            <person name="Atkinson P."/>
            <person name="Beeman R.W."/>
            <person name="Beidler J."/>
            <person name="Brown S.J."/>
            <person name="Demuth J.P."/>
            <person name="Drury D.W."/>
            <person name="Du Y.Z."/>
            <person name="Fujiwara H."/>
            <person name="Lorenzen M."/>
            <person name="Maselli V."/>
            <person name="Osanai M."/>
            <person name="Park Y."/>
            <person name="Robertson H.M."/>
            <person name="Tu Z."/>
            <person name="Wang J.J."/>
            <person name="Wang S."/>
            <person name="Richards S."/>
            <person name="Song H."/>
            <person name="Zhang L."/>
            <person name="Sodergren E."/>
            <person name="Werner D."/>
            <person name="Stanke M."/>
            <person name="Morgenstern B."/>
            <person name="Solovyev V."/>
            <person name="Kosarev P."/>
            <person name="Brown G."/>
            <person name="Chen H.C."/>
            <person name="Ermolaeva O."/>
            <person name="Hlavina W."/>
            <person name="Kapustin Y."/>
            <person name="Kiryutin B."/>
            <person name="Kitts P."/>
            <person name="Maglott D."/>
            <person name="Pruitt K."/>
            <person name="Sapojnikov V."/>
            <person name="Souvorov A."/>
            <person name="Mackey A.J."/>
            <person name="Waterhouse R.M."/>
            <person name="Wyder S."/>
            <person name="Zdobnov E.M."/>
            <person name="Zdobnov E.M."/>
            <person name="Wyder S."/>
            <person name="Kriventseva E.V."/>
            <person name="Kadowaki T."/>
            <person name="Bork P."/>
            <person name="Aranda M."/>
            <person name="Bao R."/>
            <person name="Beermann A."/>
            <person name="Berns N."/>
            <person name="Bolognesi R."/>
            <person name="Bonneton F."/>
            <person name="Bopp D."/>
            <person name="Brown S.J."/>
            <person name="Bucher G."/>
            <person name="Butts T."/>
            <person name="Chaumot A."/>
            <person name="Denell R.E."/>
            <person name="Ferrier D.E."/>
            <person name="Friedrich M."/>
            <person name="Gordon C.M."/>
            <person name="Jindra M."/>
            <person name="Klingler M."/>
            <person name="Lan Q."/>
            <person name="Lattorff H.M."/>
            <person name="Laudet V."/>
            <person name="von Levetsow C."/>
            <person name="Liu Z."/>
            <person name="Lutz R."/>
            <person name="Lynch J.A."/>
            <person name="da Fonseca R.N."/>
            <person name="Posnien N."/>
            <person name="Reuter R."/>
            <person name="Roth S."/>
            <person name="Savard J."/>
            <person name="Schinko J.B."/>
            <person name="Schmitt C."/>
            <person name="Schoppmeier M."/>
            <person name="Schroder R."/>
            <person name="Shippy T.D."/>
            <person name="Simonnet F."/>
            <person name="Marques-Souza H."/>
            <person name="Tautz D."/>
            <person name="Tomoyasu Y."/>
            <person name="Trauner J."/>
            <person name="Van der Zee M."/>
            <person name="Vervoort M."/>
            <person name="Wittkopp N."/>
            <person name="Wimmer E.A."/>
            <person name="Yang X."/>
            <person name="Jones A.K."/>
            <person name="Sattelle D.B."/>
            <person name="Ebert P.R."/>
            <person name="Nelson D."/>
            <person name="Scott J.G."/>
            <person name="Beeman R.W."/>
            <person name="Muthukrishnan S."/>
            <person name="Kramer K.J."/>
            <person name="Arakane Y."/>
            <person name="Beeman R.W."/>
            <person name="Zhu Q."/>
            <person name="Hogenkamp D."/>
            <person name="Dixit R."/>
            <person name="Oppert B."/>
            <person name="Jiang H."/>
            <person name="Zou Z."/>
            <person name="Marshall J."/>
            <person name="Elpidina E."/>
            <person name="Vinokurov K."/>
            <person name="Oppert C."/>
            <person name="Zou Z."/>
            <person name="Evans J."/>
            <person name="Lu Z."/>
            <person name="Zhao P."/>
            <person name="Sumathipala N."/>
            <person name="Altincicek B."/>
            <person name="Vilcinskas A."/>
            <person name="Williams M."/>
            <person name="Hultmark D."/>
            <person name="Hetru C."/>
            <person name="Jiang H."/>
            <person name="Grimmelikhuijzen C.J."/>
            <person name="Hauser F."/>
            <person name="Cazzamali G."/>
            <person name="Williamson M."/>
            <person name="Park Y."/>
            <person name="Li B."/>
            <person name="Tanaka Y."/>
            <person name="Predel R."/>
            <person name="Neupert S."/>
            <person name="Schachtner J."/>
            <person name="Verleyen P."/>
            <person name="Raible F."/>
            <person name="Bork P."/>
            <person name="Friedrich M."/>
            <person name="Walden K.K."/>
            <person name="Robertson H.M."/>
            <person name="Angeli S."/>
            <person name="Foret S."/>
            <person name="Bucher G."/>
            <person name="Schuetz S."/>
            <person name="Maleszka R."/>
            <person name="Wimmer E.A."/>
            <person name="Beeman R.W."/>
            <person name="Lorenzen M."/>
            <person name="Tomoyasu Y."/>
            <person name="Miller S.C."/>
            <person name="Grossmann D."/>
            <person name="Bucher G."/>
        </authorList>
    </citation>
    <scope>NUCLEOTIDE SEQUENCE [LARGE SCALE GENOMIC DNA]</scope>
    <source>
        <strain evidence="1 2">Georgia GA2</strain>
    </source>
</reference>
<accession>D6WNI3</accession>
<name>D6WNI3_TRICA</name>
<keyword evidence="2" id="KW-1185">Reference proteome</keyword>
<gene>
    <name evidence="1" type="primary">GLEAN_14671</name>
    <name evidence="1" type="ORF">TcasGA2_TC014671</name>
</gene>
<evidence type="ECO:0000313" key="1">
    <source>
        <dbReference type="EMBL" id="EFA04373.1"/>
    </source>
</evidence>